<gene>
    <name evidence="2" type="ORF">D3273_05600</name>
</gene>
<proteinExistence type="predicted"/>
<feature type="chain" id="PRO_5020522632" description="3',5'-cyclic-nucleotide phosphodiesterase" evidence="1">
    <location>
        <begin position="39"/>
        <end position="104"/>
    </location>
</feature>
<feature type="signal peptide" evidence="1">
    <location>
        <begin position="1"/>
        <end position="38"/>
    </location>
</feature>
<evidence type="ECO:0008006" key="4">
    <source>
        <dbReference type="Google" id="ProtNLM"/>
    </source>
</evidence>
<keyword evidence="1" id="KW-0732">Signal</keyword>
<protein>
    <recommendedName>
        <fullName evidence="4">3',5'-cyclic-nucleotide phosphodiesterase</fullName>
    </recommendedName>
</protein>
<dbReference type="EMBL" id="QYBB01000004">
    <property type="protein sequence ID" value="RYC32935.1"/>
    <property type="molecule type" value="Genomic_DNA"/>
</dbReference>
<evidence type="ECO:0000313" key="2">
    <source>
        <dbReference type="EMBL" id="RYC32935.1"/>
    </source>
</evidence>
<sequence>MRTAGVDRRQQQRGITTVKRTAYAILVLALAAPATAFAQQHGGSAEDQLACTPDVYRLCASNIPDEDAITACLRQNKSQLSAGCKAVFSRPDTAAAPKKTDDDD</sequence>
<dbReference type="Proteomes" id="UP000290759">
    <property type="component" value="Unassembled WGS sequence"/>
</dbReference>
<keyword evidence="3" id="KW-1185">Reference proteome</keyword>
<reference evidence="2 3" key="1">
    <citation type="submission" date="2018-12" db="EMBL/GenBank/DDBJ databases">
        <authorList>
            <person name="Grouzdev D.S."/>
            <person name="Krutkina M.S."/>
        </authorList>
    </citation>
    <scope>NUCLEOTIDE SEQUENCE [LARGE SCALE GENOMIC DNA]</scope>
    <source>
        <strain evidence="2 3">RmlP026</strain>
    </source>
</reference>
<reference evidence="2 3" key="2">
    <citation type="submission" date="2019-02" db="EMBL/GenBank/DDBJ databases">
        <title>'Lichenibacterium ramalinii' gen. nov. sp. nov., 'Lichenibacterium minor' gen. nov. sp. nov.</title>
        <authorList>
            <person name="Pankratov T."/>
        </authorList>
    </citation>
    <scope>NUCLEOTIDE SEQUENCE [LARGE SCALE GENOMIC DNA]</scope>
    <source>
        <strain evidence="2 3">RmlP026</strain>
    </source>
</reference>
<accession>A0A4Q2UDN1</accession>
<organism evidence="2 3">
    <name type="scientific">Lichenibacterium minor</name>
    <dbReference type="NCBI Taxonomy" id="2316528"/>
    <lineage>
        <taxon>Bacteria</taxon>
        <taxon>Pseudomonadati</taxon>
        <taxon>Pseudomonadota</taxon>
        <taxon>Alphaproteobacteria</taxon>
        <taxon>Hyphomicrobiales</taxon>
        <taxon>Lichenihabitantaceae</taxon>
        <taxon>Lichenibacterium</taxon>
    </lineage>
</organism>
<comment type="caution">
    <text evidence="2">The sequence shown here is derived from an EMBL/GenBank/DDBJ whole genome shotgun (WGS) entry which is preliminary data.</text>
</comment>
<dbReference type="AlphaFoldDB" id="A0A4Q2UDN1"/>
<evidence type="ECO:0000256" key="1">
    <source>
        <dbReference type="SAM" id="SignalP"/>
    </source>
</evidence>
<evidence type="ECO:0000313" key="3">
    <source>
        <dbReference type="Proteomes" id="UP000290759"/>
    </source>
</evidence>
<name>A0A4Q2UDN1_9HYPH</name>
<dbReference type="OrthoDB" id="8245037at2"/>